<dbReference type="Gene3D" id="2.40.10.220">
    <property type="entry name" value="predicted glycosyltransferase like domains"/>
    <property type="match status" value="1"/>
</dbReference>
<organism evidence="2 3">
    <name type="scientific">Crenobacter intestini</name>
    <dbReference type="NCBI Taxonomy" id="2563443"/>
    <lineage>
        <taxon>Bacteria</taxon>
        <taxon>Pseudomonadati</taxon>
        <taxon>Pseudomonadota</taxon>
        <taxon>Betaproteobacteria</taxon>
        <taxon>Neisseriales</taxon>
        <taxon>Neisseriaceae</taxon>
        <taxon>Crenobacter</taxon>
    </lineage>
</organism>
<dbReference type="OrthoDB" id="5296245at2"/>
<sequence length="123" mass="13093">MEANAPERADAGRAGVLSLSIRERSALFAAYMPFVGNGGIFIPSAREYQLGDEVFLLLTLMDEPAKVAVKGKVVWITPAGANNNRTQGIGVEFAADEAGSQARDKIEKLLGGVLNSSRTTHTM</sequence>
<evidence type="ECO:0000313" key="3">
    <source>
        <dbReference type="Proteomes" id="UP000308891"/>
    </source>
</evidence>
<name>A0A4T0UTV5_9NEIS</name>
<dbReference type="InterPro" id="IPR009875">
    <property type="entry name" value="PilZ_domain"/>
</dbReference>
<dbReference type="AlphaFoldDB" id="A0A4T0UTV5"/>
<evidence type="ECO:0000313" key="2">
    <source>
        <dbReference type="EMBL" id="TIC82161.1"/>
    </source>
</evidence>
<evidence type="ECO:0000259" key="1">
    <source>
        <dbReference type="Pfam" id="PF07238"/>
    </source>
</evidence>
<dbReference type="Pfam" id="PF07238">
    <property type="entry name" value="PilZ"/>
    <property type="match status" value="1"/>
</dbReference>
<dbReference type="Proteomes" id="UP000308891">
    <property type="component" value="Unassembled WGS sequence"/>
</dbReference>
<comment type="caution">
    <text evidence="2">The sequence shown here is derived from an EMBL/GenBank/DDBJ whole genome shotgun (WGS) entry which is preliminary data.</text>
</comment>
<reference evidence="2 3" key="1">
    <citation type="submission" date="2019-04" db="EMBL/GenBank/DDBJ databases">
        <title>Crenobacter sp. nov.</title>
        <authorList>
            <person name="Shi S."/>
        </authorList>
    </citation>
    <scope>NUCLEOTIDE SEQUENCE [LARGE SCALE GENOMIC DNA]</scope>
    <source>
        <strain evidence="2 3">GY 70310</strain>
    </source>
</reference>
<dbReference type="GO" id="GO:0035438">
    <property type="term" value="F:cyclic-di-GMP binding"/>
    <property type="evidence" value="ECO:0007669"/>
    <property type="project" value="InterPro"/>
</dbReference>
<proteinExistence type="predicted"/>
<protein>
    <submittedName>
        <fullName evidence="2">Pilus assembly protein PilZ</fullName>
    </submittedName>
</protein>
<dbReference type="RefSeq" id="WP_136553748.1">
    <property type="nucleotide sequence ID" value="NZ_STGJ01000010.1"/>
</dbReference>
<keyword evidence="3" id="KW-1185">Reference proteome</keyword>
<dbReference type="EMBL" id="STGJ01000010">
    <property type="protein sequence ID" value="TIC82161.1"/>
    <property type="molecule type" value="Genomic_DNA"/>
</dbReference>
<feature type="domain" description="PilZ" evidence="1">
    <location>
        <begin position="19"/>
        <end position="110"/>
    </location>
</feature>
<gene>
    <name evidence="2" type="ORF">E5K04_10445</name>
</gene>
<accession>A0A4T0UTV5</accession>